<keyword evidence="2" id="KW-1185">Reference proteome</keyword>
<protein>
    <submittedName>
        <fullName evidence="1">Uncharacterized protein</fullName>
    </submittedName>
</protein>
<comment type="caution">
    <text evidence="1">The sequence shown here is derived from an EMBL/GenBank/DDBJ whole genome shotgun (WGS) entry which is preliminary data.</text>
</comment>
<evidence type="ECO:0000313" key="1">
    <source>
        <dbReference type="EMBL" id="KAJ8627715.1"/>
    </source>
</evidence>
<proteinExistence type="predicted"/>
<dbReference type="EMBL" id="CM056814">
    <property type="protein sequence ID" value="KAJ8627715.1"/>
    <property type="molecule type" value="Genomic_DNA"/>
</dbReference>
<name>A0ACC2L309_PERAE</name>
<sequence length="969" mass="106933">MNCNSKSFLTSFMFFYTSPTLLIPPNTYPTSSSLKHLTFTASHLCSHILPNSIISLHTISHPSHTSKPTISIEEEPKSYISLEFCSRVLSACNSKSSREGVSVHGLIIKLGFQDDLFLNNNLISLYSKCIGSGHARKLFDEMSHRDVVSWTAVLSAYVRDRNYEAAIEFFDFMVGSGFIANEYTFSSVLRSCASLGDFECGTRVQAQIIKRGFGLHLVLGSALVDFYSKCGKASEAYKVFVGMNDQDTMSWTTMISAFVEAEDWNGALRLYCYMLKDGVPPNGFTFVKLLMASAFLGLEYGKLVHAHVILWGIELNLVLKTALVDMYSKCQSMGDALEVANQTSEADVLLWTAMISGYNQASCYNEAIVVFQQMELAEILPNSFTFAGILNACSSIPSPKLGRQIHSRTIKAGLDHDVSVGNALMDMYMKSCSNAVEEASLVFKGIVQKNVISWTCLINGLTQNGYDQGALQAYSEMWITGVKPNSFTLSSVLKGCRSLEALRQVRKLHAYIFKTKAHFGITVGNSLVDVYARFGMVDDAWRVIEMMANRDAITYTSLTAGMNQMGHHEMALDIISLMHHDNVNMDGFSLASFLSASASLAAIEPGKQLHCYSIKSGLDHQISVSNGIVDMYGKCGSVNDAYRAFQAITEPNVVSWNGLISGLASNGHFSAALSYFEDMKLVGIQPDDITFLIVLYACSHGGLVDLGLEHFKSMGECYGIPPQSDHYVCLVDLLGRGGRLEEAASVIEDMPFPPDALIYKTLLGSCKVHRNLPLGEYTASCALQMDPSDPAVYVLLSNMYDDAGKSDFGEQMRKMMRDRGLKKIPGQSWMEIRNKIHLFTAGDRSNPQINEIHQKIESLTAKVMSLGYGYVENNGSSHHSEKLALAFGLLNTPSMAPIRIIKNIRICDDCHNFIKLVTHFVDREIVVRDGNRFHFFKKGDCTCGGYWTPIPAGYLGSQLLNSAFLSVAT</sequence>
<organism evidence="1 2">
    <name type="scientific">Persea americana</name>
    <name type="common">Avocado</name>
    <dbReference type="NCBI Taxonomy" id="3435"/>
    <lineage>
        <taxon>Eukaryota</taxon>
        <taxon>Viridiplantae</taxon>
        <taxon>Streptophyta</taxon>
        <taxon>Embryophyta</taxon>
        <taxon>Tracheophyta</taxon>
        <taxon>Spermatophyta</taxon>
        <taxon>Magnoliopsida</taxon>
        <taxon>Magnoliidae</taxon>
        <taxon>Laurales</taxon>
        <taxon>Lauraceae</taxon>
        <taxon>Persea</taxon>
    </lineage>
</organism>
<evidence type="ECO:0000313" key="2">
    <source>
        <dbReference type="Proteomes" id="UP001234297"/>
    </source>
</evidence>
<gene>
    <name evidence="1" type="ORF">MRB53_021022</name>
</gene>
<reference evidence="1 2" key="1">
    <citation type="journal article" date="2022" name="Hortic Res">
        <title>A haplotype resolved chromosomal level avocado genome allows analysis of novel avocado genes.</title>
        <authorList>
            <person name="Nath O."/>
            <person name="Fletcher S.J."/>
            <person name="Hayward A."/>
            <person name="Shaw L.M."/>
            <person name="Masouleh A.K."/>
            <person name="Furtado A."/>
            <person name="Henry R.J."/>
            <person name="Mitter N."/>
        </authorList>
    </citation>
    <scope>NUCLEOTIDE SEQUENCE [LARGE SCALE GENOMIC DNA]</scope>
    <source>
        <strain evidence="2">cv. Hass</strain>
    </source>
</reference>
<accession>A0ACC2L309</accession>
<dbReference type="Proteomes" id="UP001234297">
    <property type="component" value="Chromosome 6"/>
</dbReference>